<reference evidence="10" key="1">
    <citation type="submission" date="2024-07" db="EMBL/GenBank/DDBJ databases">
        <title>Complete genome sequences of cellulolytic bacteria, Kitasatospora sp. CMC57 and Streptomyces sp. CMC78, isolated from Japanese agricultural soil.</title>
        <authorList>
            <person name="Hashimoto T."/>
            <person name="Ito M."/>
            <person name="Iwamoto M."/>
            <person name="Fukahori D."/>
            <person name="Shoda T."/>
            <person name="Sakoda M."/>
            <person name="Morohoshi T."/>
            <person name="Mitsuboshi M."/>
            <person name="Nishizawa T."/>
        </authorList>
    </citation>
    <scope>NUCLEOTIDE SEQUENCE</scope>
    <source>
        <strain evidence="10">CMC78</strain>
    </source>
</reference>
<evidence type="ECO:0000256" key="6">
    <source>
        <dbReference type="ARBA" id="ARBA00023136"/>
    </source>
</evidence>
<evidence type="ECO:0000256" key="7">
    <source>
        <dbReference type="RuleBase" id="RU363032"/>
    </source>
</evidence>
<dbReference type="GO" id="GO:0055085">
    <property type="term" value="P:transmembrane transport"/>
    <property type="evidence" value="ECO:0007669"/>
    <property type="project" value="InterPro"/>
</dbReference>
<dbReference type="SUPFAM" id="SSF161098">
    <property type="entry name" value="MetI-like"/>
    <property type="match status" value="1"/>
</dbReference>
<keyword evidence="3" id="KW-1003">Cell membrane</keyword>
<dbReference type="Gene3D" id="1.10.3720.10">
    <property type="entry name" value="MetI-like"/>
    <property type="match status" value="1"/>
</dbReference>
<feature type="transmembrane region" description="Helical" evidence="7">
    <location>
        <begin position="305"/>
        <end position="326"/>
    </location>
</feature>
<gene>
    <name evidence="10" type="ORF">SCMC78_01270</name>
</gene>
<dbReference type="CDD" id="cd06261">
    <property type="entry name" value="TM_PBP2"/>
    <property type="match status" value="1"/>
</dbReference>
<dbReference type="PROSITE" id="PS50928">
    <property type="entry name" value="ABC_TM1"/>
    <property type="match status" value="1"/>
</dbReference>
<evidence type="ECO:0000256" key="4">
    <source>
        <dbReference type="ARBA" id="ARBA00022692"/>
    </source>
</evidence>
<keyword evidence="4 7" id="KW-0812">Transmembrane</keyword>
<dbReference type="PANTHER" id="PTHR43227">
    <property type="entry name" value="BLL4140 PROTEIN"/>
    <property type="match status" value="1"/>
</dbReference>
<protein>
    <submittedName>
        <fullName evidence="10">Sugar ABC transporter permease</fullName>
    </submittedName>
</protein>
<feature type="domain" description="ABC transmembrane type-1" evidence="9">
    <location>
        <begin position="114"/>
        <end position="326"/>
    </location>
</feature>
<keyword evidence="2 7" id="KW-0813">Transport</keyword>
<feature type="region of interest" description="Disordered" evidence="8">
    <location>
        <begin position="1"/>
        <end position="45"/>
    </location>
</feature>
<feature type="transmembrane region" description="Helical" evidence="7">
    <location>
        <begin position="199"/>
        <end position="223"/>
    </location>
</feature>
<feature type="transmembrane region" description="Helical" evidence="7">
    <location>
        <begin position="252"/>
        <end position="272"/>
    </location>
</feature>
<dbReference type="PANTHER" id="PTHR43227:SF8">
    <property type="entry name" value="DIACETYLCHITOBIOSE UPTAKE SYSTEM PERMEASE PROTEIN DASB"/>
    <property type="match status" value="1"/>
</dbReference>
<proteinExistence type="inferred from homology"/>
<feature type="transmembrane region" description="Helical" evidence="7">
    <location>
        <begin position="51"/>
        <end position="75"/>
    </location>
</feature>
<sequence length="336" mass="35923">MAAPLARPDRTTAAQPAPPPPGPTGSARSAGPGKPGAPGGPGTRRGQRRALALFTVPFFALFIAVTVLPMIYAAWMSLYREESSGLGFGGTERVFAGFGNFTEALGNEAFLRSFGNIALYCALYIPAMVGGALILALLVDSTMARARRFFQIAYFLPHAVPGLIASLIWLYLYTPGLSPVTEALDALGANWNFFGQDEAIFSVVNISAWQWTGYNMIIFYAGLQAVPREVLEAATVDGAGALRTALQVKIPMIRPTVVLTLLFTCVGAIQLFDAPKLVQLRANTMGEDWSPTMFIYTAAFKGHDYGLAAASSLLLALFAGLLSFVVTKLGNRWKAS</sequence>
<dbReference type="AlphaFoldDB" id="A0AB33KFT0"/>
<organism evidence="10">
    <name type="scientific">Streptomyces sp. CMC78</name>
    <dbReference type="NCBI Taxonomy" id="3231512"/>
    <lineage>
        <taxon>Bacteria</taxon>
        <taxon>Bacillati</taxon>
        <taxon>Actinomycetota</taxon>
        <taxon>Actinomycetes</taxon>
        <taxon>Kitasatosporales</taxon>
        <taxon>Streptomycetaceae</taxon>
        <taxon>Streptomyces</taxon>
    </lineage>
</organism>
<name>A0AB33KFT0_9ACTN</name>
<evidence type="ECO:0000256" key="3">
    <source>
        <dbReference type="ARBA" id="ARBA00022475"/>
    </source>
</evidence>
<comment type="similarity">
    <text evidence="7">Belongs to the binding-protein-dependent transport system permease family.</text>
</comment>
<feature type="compositionally biased region" description="Gly residues" evidence="8">
    <location>
        <begin position="33"/>
        <end position="43"/>
    </location>
</feature>
<feature type="transmembrane region" description="Helical" evidence="7">
    <location>
        <begin position="151"/>
        <end position="172"/>
    </location>
</feature>
<dbReference type="InterPro" id="IPR035906">
    <property type="entry name" value="MetI-like_sf"/>
</dbReference>
<dbReference type="Pfam" id="PF00528">
    <property type="entry name" value="BPD_transp_1"/>
    <property type="match status" value="1"/>
</dbReference>
<evidence type="ECO:0000259" key="9">
    <source>
        <dbReference type="PROSITE" id="PS50928"/>
    </source>
</evidence>
<evidence type="ECO:0000256" key="2">
    <source>
        <dbReference type="ARBA" id="ARBA00022448"/>
    </source>
</evidence>
<feature type="transmembrane region" description="Helical" evidence="7">
    <location>
        <begin position="117"/>
        <end position="139"/>
    </location>
</feature>
<keyword evidence="6 7" id="KW-0472">Membrane</keyword>
<dbReference type="InterPro" id="IPR050809">
    <property type="entry name" value="UgpAE/MalFG_permease"/>
</dbReference>
<dbReference type="EMBL" id="AP035884">
    <property type="protein sequence ID" value="BFP50320.1"/>
    <property type="molecule type" value="Genomic_DNA"/>
</dbReference>
<accession>A0AB33KFT0</accession>
<comment type="subcellular location">
    <subcellularLocation>
        <location evidence="1 7">Cell membrane</location>
        <topology evidence="1 7">Multi-pass membrane protein</topology>
    </subcellularLocation>
</comment>
<dbReference type="GO" id="GO:0005886">
    <property type="term" value="C:plasma membrane"/>
    <property type="evidence" value="ECO:0007669"/>
    <property type="project" value="UniProtKB-SubCell"/>
</dbReference>
<evidence type="ECO:0000256" key="1">
    <source>
        <dbReference type="ARBA" id="ARBA00004651"/>
    </source>
</evidence>
<dbReference type="RefSeq" id="WP_397720262.1">
    <property type="nucleotide sequence ID" value="NZ_AP035884.1"/>
</dbReference>
<dbReference type="InterPro" id="IPR000515">
    <property type="entry name" value="MetI-like"/>
</dbReference>
<evidence type="ECO:0000256" key="8">
    <source>
        <dbReference type="SAM" id="MobiDB-lite"/>
    </source>
</evidence>
<dbReference type="KEGG" id="stcm:SCMC78_01270"/>
<evidence type="ECO:0000313" key="10">
    <source>
        <dbReference type="EMBL" id="BFP50320.1"/>
    </source>
</evidence>
<keyword evidence="5 7" id="KW-1133">Transmembrane helix</keyword>
<evidence type="ECO:0000256" key="5">
    <source>
        <dbReference type="ARBA" id="ARBA00022989"/>
    </source>
</evidence>